<dbReference type="AlphaFoldDB" id="A0A1H9N1N5"/>
<organism evidence="1 2">
    <name type="scientific">Parafannyhessea umbonata</name>
    <dbReference type="NCBI Taxonomy" id="604330"/>
    <lineage>
        <taxon>Bacteria</taxon>
        <taxon>Bacillati</taxon>
        <taxon>Actinomycetota</taxon>
        <taxon>Coriobacteriia</taxon>
        <taxon>Coriobacteriales</taxon>
        <taxon>Atopobiaceae</taxon>
        <taxon>Parafannyhessea</taxon>
    </lineage>
</organism>
<dbReference type="SMART" id="SM01101">
    <property type="entry name" value="CRISPR_assoc"/>
    <property type="match status" value="1"/>
</dbReference>
<sequence>MFISRMPLNVERAQAMRLISSPYRIHAAVEHAFAPGANRLSPDGRILWRIDASTHDKDVIWLYVVSPDRPDFSHLCEQVGWPTTTQWECKDYSPVISSIQEGQVWQFRLKANPSRRVARDCGLRSNASVVGKTMGHVTVGQQVDWLAARAARNGFEVLQGESGAPRVNVSHRKIERFARGSEMVTLSTARFDGLLRVTDGDAFKQALCHGLGRAKGFGCGLMTIAPVRRSAG</sequence>
<dbReference type="EMBL" id="FOGP01000001">
    <property type="protein sequence ID" value="SER29565.1"/>
    <property type="molecule type" value="Genomic_DNA"/>
</dbReference>
<proteinExistence type="predicted"/>
<evidence type="ECO:0000313" key="2">
    <source>
        <dbReference type="Proteomes" id="UP000199128"/>
    </source>
</evidence>
<protein>
    <submittedName>
        <fullName evidence="1">CRISPR-associated protein, Cse3 family</fullName>
    </submittedName>
</protein>
<dbReference type="SUPFAM" id="SSF117987">
    <property type="entry name" value="CRISPR-associated protein"/>
    <property type="match status" value="2"/>
</dbReference>
<dbReference type="CDD" id="cd09727">
    <property type="entry name" value="Cas6_I-E"/>
    <property type="match status" value="1"/>
</dbReference>
<accession>A0A1H9N1N5</accession>
<dbReference type="Pfam" id="PF08798">
    <property type="entry name" value="CRISPR_assoc"/>
    <property type="match status" value="1"/>
</dbReference>
<reference evidence="2" key="1">
    <citation type="submission" date="2016-10" db="EMBL/GenBank/DDBJ databases">
        <authorList>
            <person name="Varghese N."/>
            <person name="Submissions S."/>
        </authorList>
    </citation>
    <scope>NUCLEOTIDE SEQUENCE [LARGE SCALE GENOMIC DNA]</scope>
    <source>
        <strain evidence="2">KHGC19</strain>
    </source>
</reference>
<dbReference type="Proteomes" id="UP000199128">
    <property type="component" value="Unassembled WGS sequence"/>
</dbReference>
<dbReference type="Gene3D" id="3.30.70.1200">
    <property type="entry name" value="Crispr-associated protein, domain 1"/>
    <property type="match status" value="1"/>
</dbReference>
<evidence type="ECO:0000313" key="1">
    <source>
        <dbReference type="EMBL" id="SER29565.1"/>
    </source>
</evidence>
<dbReference type="NCBIfam" id="TIGR01907">
    <property type="entry name" value="casE_Cse3"/>
    <property type="match status" value="1"/>
</dbReference>
<dbReference type="Gene3D" id="3.30.70.1210">
    <property type="entry name" value="Crispr-associated protein, domain 2"/>
    <property type="match status" value="1"/>
</dbReference>
<gene>
    <name evidence="1" type="ORF">SAMN05216446_0095</name>
</gene>
<dbReference type="InterPro" id="IPR010179">
    <property type="entry name" value="CRISPR-assoc_prot_Cse3"/>
</dbReference>
<name>A0A1H9N1N5_9ACTN</name>